<organism evidence="2 3">
    <name type="scientific">Fusicatenibacter saccharivorans</name>
    <dbReference type="NCBI Taxonomy" id="1150298"/>
    <lineage>
        <taxon>Bacteria</taxon>
        <taxon>Bacillati</taxon>
        <taxon>Bacillota</taxon>
        <taxon>Clostridia</taxon>
        <taxon>Lachnospirales</taxon>
        <taxon>Lachnospiraceae</taxon>
        <taxon>Fusicatenibacter</taxon>
    </lineage>
</organism>
<dbReference type="AlphaFoldDB" id="A0A173WPD4"/>
<gene>
    <name evidence="2" type="ORF">ERS852406_00152</name>
</gene>
<feature type="domain" description="VWFA" evidence="1">
    <location>
        <begin position="22"/>
        <end position="214"/>
    </location>
</feature>
<dbReference type="Proteomes" id="UP000095706">
    <property type="component" value="Unassembled WGS sequence"/>
</dbReference>
<evidence type="ECO:0000313" key="2">
    <source>
        <dbReference type="EMBL" id="CUN40347.1"/>
    </source>
</evidence>
<dbReference type="InterPro" id="IPR036465">
    <property type="entry name" value="vWFA_dom_sf"/>
</dbReference>
<dbReference type="InterPro" id="IPR002035">
    <property type="entry name" value="VWF_A"/>
</dbReference>
<dbReference type="RefSeq" id="WP_055225822.1">
    <property type="nucleotide sequence ID" value="NZ_CAXSRP010000010.1"/>
</dbReference>
<name>A0A173WPD4_9FIRM</name>
<dbReference type="EMBL" id="CYYV01000001">
    <property type="protein sequence ID" value="CUN40347.1"/>
    <property type="molecule type" value="Genomic_DNA"/>
</dbReference>
<sequence>MYKKGNGMYIKVKENKGMRTCVLFLFLDKSGSVTTKEGSIYDAFTNLMEKLAKQNETALDMQIKVVLLTFDNNVHVFNPNNTPLPPEQVLELFERKDYKCGGGTSLANVFTELDRIFSREKNGFLTQMKPGDLYPMVLYVSDYVPTDTKEDYEKAKNKLLSNRFYEKTRRLCIYLGSENRRADAAELVGSEDNVVVLESDVDTLLTPVLIGSTLLSTDSTHTNTQNETNSPVELAEQQKKRAIEGAQSAQNQKDEQLHEELKKLLGF</sequence>
<accession>A0A173WPD4</accession>
<dbReference type="CDD" id="cd00198">
    <property type="entry name" value="vWFA"/>
    <property type="match status" value="1"/>
</dbReference>
<protein>
    <submittedName>
        <fullName evidence="2">Uncharacterized protein encoded in toxicity protection region of plasmid R478, contains von Willebrand factor (VWF) domain</fullName>
    </submittedName>
</protein>
<proteinExistence type="predicted"/>
<reference evidence="2 3" key="1">
    <citation type="submission" date="2015-09" db="EMBL/GenBank/DDBJ databases">
        <authorList>
            <consortium name="Pathogen Informatics"/>
        </authorList>
    </citation>
    <scope>NUCLEOTIDE SEQUENCE [LARGE SCALE GENOMIC DNA]</scope>
    <source>
        <strain evidence="2 3">2789STDY5608849</strain>
    </source>
</reference>
<dbReference type="Gene3D" id="3.40.50.410">
    <property type="entry name" value="von Willebrand factor, type A domain"/>
    <property type="match status" value="1"/>
</dbReference>
<dbReference type="SUPFAM" id="SSF53300">
    <property type="entry name" value="vWA-like"/>
    <property type="match status" value="1"/>
</dbReference>
<dbReference type="PROSITE" id="PS50234">
    <property type="entry name" value="VWFA"/>
    <property type="match status" value="1"/>
</dbReference>
<evidence type="ECO:0000313" key="3">
    <source>
        <dbReference type="Proteomes" id="UP000095706"/>
    </source>
</evidence>
<evidence type="ECO:0000259" key="1">
    <source>
        <dbReference type="PROSITE" id="PS50234"/>
    </source>
</evidence>